<organism evidence="1 2">
    <name type="scientific">Aphanocapsa feldmannii 277cV</name>
    <dbReference type="NCBI Taxonomy" id="2507553"/>
    <lineage>
        <taxon>Bacteria</taxon>
        <taxon>Bacillati</taxon>
        <taxon>Cyanobacteriota</taxon>
        <taxon>Cyanophyceae</taxon>
        <taxon>Oscillatoriophycideae</taxon>
        <taxon>Chroococcales</taxon>
        <taxon>Microcystaceae</taxon>
        <taxon>Aphanocapsa</taxon>
    </lineage>
</organism>
<sequence>MDLGERPFAGLARIALDEWHESMACCSTDSRSQARAVTNCRSVQHCSMSSESVLERVQRMIAAAATRVEG</sequence>
<protein>
    <submittedName>
        <fullName evidence="1">Uncharacterized protein</fullName>
    </submittedName>
</protein>
<dbReference type="Proteomes" id="UP000317990">
    <property type="component" value="Unassembled WGS sequence"/>
</dbReference>
<evidence type="ECO:0000313" key="1">
    <source>
        <dbReference type="EMBL" id="TGG90860.1"/>
    </source>
</evidence>
<dbReference type="AlphaFoldDB" id="A0A524RLB0"/>
<accession>A0A524RLB0</accession>
<reference evidence="1 2" key="1">
    <citation type="journal article" date="2019" name="mSystems">
        <title>Life at home and on the roam: Genomic adaptions reflect the dual lifestyle of an intracellular, facultative symbiont.</title>
        <authorList>
            <person name="Burgsdorf I."/>
        </authorList>
    </citation>
    <scope>NUCLEOTIDE SEQUENCE [LARGE SCALE GENOMIC DNA]</scope>
    <source>
        <strain evidence="1">277cV</strain>
    </source>
</reference>
<evidence type="ECO:0000313" key="2">
    <source>
        <dbReference type="Proteomes" id="UP000317990"/>
    </source>
</evidence>
<proteinExistence type="predicted"/>
<name>A0A524RLB0_9CHRO</name>
<gene>
    <name evidence="1" type="ORF">ERJ67_09035</name>
</gene>
<dbReference type="EMBL" id="SRMO01000084">
    <property type="protein sequence ID" value="TGG90860.1"/>
    <property type="molecule type" value="Genomic_DNA"/>
</dbReference>
<comment type="caution">
    <text evidence="1">The sequence shown here is derived from an EMBL/GenBank/DDBJ whole genome shotgun (WGS) entry which is preliminary data.</text>
</comment>